<sequence length="143" mass="16243">MFCQHYRVYLEDTDAGGIVYHANHLKFFERVRRDWLRESGLAGYFYADHSAAHATSEHLAHTQFVVQHAEVRYHAPLLLDSLLTVTVQSCIAKAASLSLMQAIFVEQMCLCDAQITLVCVQKHPQTGRLRPTRLPTDFLALLS</sequence>
<dbReference type="SUPFAM" id="SSF54637">
    <property type="entry name" value="Thioesterase/thiol ester dehydrase-isomerase"/>
    <property type="match status" value="1"/>
</dbReference>
<dbReference type="CDD" id="cd00586">
    <property type="entry name" value="4HBT"/>
    <property type="match status" value="1"/>
</dbReference>
<dbReference type="Gene3D" id="3.10.129.10">
    <property type="entry name" value="Hotdog Thioesterase"/>
    <property type="match status" value="1"/>
</dbReference>
<accession>A0A1B8QK40</accession>
<evidence type="ECO:0000256" key="1">
    <source>
        <dbReference type="ARBA" id="ARBA00022801"/>
    </source>
</evidence>
<gene>
    <name evidence="2" type="ORF">A9306_04550</name>
</gene>
<dbReference type="EMBL" id="LZNA01000014">
    <property type="protein sequence ID" value="OBX83829.1"/>
    <property type="molecule type" value="Genomic_DNA"/>
</dbReference>
<protein>
    <recommendedName>
        <fullName evidence="4">Tol-pal system-associated acyl-CoA thioesterase</fullName>
    </recommendedName>
</protein>
<evidence type="ECO:0000313" key="2">
    <source>
        <dbReference type="EMBL" id="OBX83829.1"/>
    </source>
</evidence>
<dbReference type="Proteomes" id="UP000092616">
    <property type="component" value="Unassembled WGS sequence"/>
</dbReference>
<comment type="caution">
    <text evidence="2">The sequence shown here is derived from an EMBL/GenBank/DDBJ whole genome shotgun (WGS) entry which is preliminary data.</text>
</comment>
<evidence type="ECO:0000313" key="3">
    <source>
        <dbReference type="Proteomes" id="UP000092616"/>
    </source>
</evidence>
<reference evidence="2 3" key="1">
    <citation type="submission" date="2016-06" db="EMBL/GenBank/DDBJ databases">
        <title>Draft genome of Moraxella atlantae CCUG 59586.</title>
        <authorList>
            <person name="Salva-Serra F."/>
            <person name="Engstrom-Jakobsson H."/>
            <person name="Thorell K."/>
            <person name="Gonzales-Siles L."/>
            <person name="Karlsson R."/>
            <person name="Boulund F."/>
            <person name="Engstrand L."/>
            <person name="Kristiansson E."/>
            <person name="Moore E."/>
        </authorList>
    </citation>
    <scope>NUCLEOTIDE SEQUENCE [LARGE SCALE GENOMIC DNA]</scope>
    <source>
        <strain evidence="2 3">CCUG 59586</strain>
    </source>
</reference>
<dbReference type="PIRSF" id="PIRSF003230">
    <property type="entry name" value="YbgC"/>
    <property type="match status" value="1"/>
</dbReference>
<name>A0A1B8QK40_9GAMM</name>
<proteinExistence type="predicted"/>
<keyword evidence="1" id="KW-0378">Hydrolase</keyword>
<dbReference type="InterPro" id="IPR006684">
    <property type="entry name" value="YbgC/YbaW"/>
</dbReference>
<dbReference type="InterPro" id="IPR029069">
    <property type="entry name" value="HotDog_dom_sf"/>
</dbReference>
<organism evidence="2 3">
    <name type="scientific">Faucicola atlantae</name>
    <dbReference type="NCBI Taxonomy" id="34059"/>
    <lineage>
        <taxon>Bacteria</taxon>
        <taxon>Pseudomonadati</taxon>
        <taxon>Pseudomonadota</taxon>
        <taxon>Gammaproteobacteria</taxon>
        <taxon>Moraxellales</taxon>
        <taxon>Moraxellaceae</taxon>
        <taxon>Faucicola</taxon>
    </lineage>
</organism>
<evidence type="ECO:0008006" key="4">
    <source>
        <dbReference type="Google" id="ProtNLM"/>
    </source>
</evidence>
<dbReference type="AlphaFoldDB" id="A0A1B8QK40"/>
<dbReference type="Pfam" id="PF13279">
    <property type="entry name" value="4HBT_2"/>
    <property type="match status" value="1"/>
</dbReference>
<keyword evidence="3" id="KW-1185">Reference proteome</keyword>
<dbReference type="GO" id="GO:0016787">
    <property type="term" value="F:hydrolase activity"/>
    <property type="evidence" value="ECO:0007669"/>
    <property type="project" value="UniProtKB-KW"/>
</dbReference>